<dbReference type="EMBL" id="UOFQ01000017">
    <property type="protein sequence ID" value="VAW85108.1"/>
    <property type="molecule type" value="Genomic_DNA"/>
</dbReference>
<evidence type="ECO:0000256" key="4">
    <source>
        <dbReference type="ARBA" id="ARBA00012043"/>
    </source>
</evidence>
<name>A0A3B0YVT9_9ZZZZ</name>
<dbReference type="FunFam" id="3.20.20.70:FF:000037">
    <property type="entry name" value="Tryptophan synthase alpha chain"/>
    <property type="match status" value="1"/>
</dbReference>
<dbReference type="UniPathway" id="UPA00035">
    <property type="reaction ID" value="UER00044"/>
</dbReference>
<dbReference type="Pfam" id="PF00290">
    <property type="entry name" value="Trp_syntA"/>
    <property type="match status" value="1"/>
</dbReference>
<comment type="function">
    <text evidence="1">The alpha subunit is responsible for the aldol cleavage of indoleglycerol phosphate to indole and glyceraldehyde 3-phosphate.</text>
</comment>
<evidence type="ECO:0000256" key="9">
    <source>
        <dbReference type="ARBA" id="ARBA00049047"/>
    </source>
</evidence>
<dbReference type="NCBIfam" id="TIGR00262">
    <property type="entry name" value="trpA"/>
    <property type="match status" value="1"/>
</dbReference>
<evidence type="ECO:0000256" key="2">
    <source>
        <dbReference type="ARBA" id="ARBA00004733"/>
    </source>
</evidence>
<keyword evidence="8 10" id="KW-0456">Lyase</keyword>
<keyword evidence="7" id="KW-0057">Aromatic amino acid biosynthesis</keyword>
<keyword evidence="5" id="KW-0028">Amino-acid biosynthesis</keyword>
<dbReference type="GO" id="GO:0004834">
    <property type="term" value="F:tryptophan synthase activity"/>
    <property type="evidence" value="ECO:0007669"/>
    <property type="project" value="UniProtKB-EC"/>
</dbReference>
<gene>
    <name evidence="10" type="ORF">MNBD_GAMMA17-36</name>
</gene>
<reference evidence="10" key="1">
    <citation type="submission" date="2018-06" db="EMBL/GenBank/DDBJ databases">
        <authorList>
            <person name="Zhirakovskaya E."/>
        </authorList>
    </citation>
    <scope>NUCLEOTIDE SEQUENCE</scope>
</reference>
<dbReference type="InterPro" id="IPR011060">
    <property type="entry name" value="RibuloseP-bd_barrel"/>
</dbReference>
<dbReference type="InterPro" id="IPR002028">
    <property type="entry name" value="Trp_synthase_suA"/>
</dbReference>
<dbReference type="HAMAP" id="MF_00131">
    <property type="entry name" value="Trp_synth_alpha"/>
    <property type="match status" value="1"/>
</dbReference>
<keyword evidence="6" id="KW-0822">Tryptophan biosynthesis</keyword>
<dbReference type="PROSITE" id="PS00167">
    <property type="entry name" value="TRP_SYNTHASE_ALPHA"/>
    <property type="match status" value="1"/>
</dbReference>
<dbReference type="InterPro" id="IPR018204">
    <property type="entry name" value="Trp_synthase_alpha_AS"/>
</dbReference>
<accession>A0A3B0YVT9</accession>
<dbReference type="GO" id="GO:0005829">
    <property type="term" value="C:cytosol"/>
    <property type="evidence" value="ECO:0007669"/>
    <property type="project" value="TreeGrafter"/>
</dbReference>
<comment type="catalytic activity">
    <reaction evidence="9">
        <text>(1S,2R)-1-C-(indol-3-yl)glycerol 3-phosphate + L-serine = D-glyceraldehyde 3-phosphate + L-tryptophan + H2O</text>
        <dbReference type="Rhea" id="RHEA:10532"/>
        <dbReference type="ChEBI" id="CHEBI:15377"/>
        <dbReference type="ChEBI" id="CHEBI:33384"/>
        <dbReference type="ChEBI" id="CHEBI:57912"/>
        <dbReference type="ChEBI" id="CHEBI:58866"/>
        <dbReference type="ChEBI" id="CHEBI:59776"/>
        <dbReference type="EC" id="4.2.1.20"/>
    </reaction>
</comment>
<protein>
    <recommendedName>
        <fullName evidence="4">tryptophan synthase</fullName>
        <ecNumber evidence="4">4.2.1.20</ecNumber>
    </recommendedName>
</protein>
<dbReference type="InterPro" id="IPR013785">
    <property type="entry name" value="Aldolase_TIM"/>
</dbReference>
<dbReference type="EC" id="4.2.1.20" evidence="4"/>
<evidence type="ECO:0000256" key="5">
    <source>
        <dbReference type="ARBA" id="ARBA00022605"/>
    </source>
</evidence>
<proteinExistence type="inferred from homology"/>
<sequence length="283" mass="29778">MSRIKACFAALKAANKKALIPYVTAGDPNPGVTVPLMHAMVDAGADLLELGVPFSDPMAEGPTIQKACERALEHGTSLRDVLAMVSEFRQTNSTTPVVLMGYMNPVEVMGYQTFTSAAAEAGVDGLITVDMPPEEADELLAALKGVEIDPIFLLAPTTIDKRIAKICAETSGFVYYVSLKGVTGAVNLDVASVEAKVAQIRQHTDLPIGVGFGIKDATTAQRVAAVADAVVVGSAVVNRVADNAESPEKINEAVAVLLREMRVAMDTDPPKAGWFARLFGAGH</sequence>
<organism evidence="10">
    <name type="scientific">hydrothermal vent metagenome</name>
    <dbReference type="NCBI Taxonomy" id="652676"/>
    <lineage>
        <taxon>unclassified sequences</taxon>
        <taxon>metagenomes</taxon>
        <taxon>ecological metagenomes</taxon>
    </lineage>
</organism>
<dbReference type="SUPFAM" id="SSF51366">
    <property type="entry name" value="Ribulose-phoshate binding barrel"/>
    <property type="match status" value="1"/>
</dbReference>
<dbReference type="PANTHER" id="PTHR43406:SF1">
    <property type="entry name" value="TRYPTOPHAN SYNTHASE ALPHA CHAIN, CHLOROPLASTIC"/>
    <property type="match status" value="1"/>
</dbReference>
<evidence type="ECO:0000256" key="3">
    <source>
        <dbReference type="ARBA" id="ARBA00011270"/>
    </source>
</evidence>
<evidence type="ECO:0000256" key="7">
    <source>
        <dbReference type="ARBA" id="ARBA00023141"/>
    </source>
</evidence>
<dbReference type="CDD" id="cd04724">
    <property type="entry name" value="Tryptophan_synthase_alpha"/>
    <property type="match status" value="1"/>
</dbReference>
<dbReference type="PANTHER" id="PTHR43406">
    <property type="entry name" value="TRYPTOPHAN SYNTHASE, ALPHA CHAIN"/>
    <property type="match status" value="1"/>
</dbReference>
<evidence type="ECO:0000256" key="6">
    <source>
        <dbReference type="ARBA" id="ARBA00022822"/>
    </source>
</evidence>
<comment type="pathway">
    <text evidence="2">Amino-acid biosynthesis; L-tryptophan biosynthesis; L-tryptophan from chorismate: step 5/5.</text>
</comment>
<dbReference type="Gene3D" id="3.20.20.70">
    <property type="entry name" value="Aldolase class I"/>
    <property type="match status" value="1"/>
</dbReference>
<evidence type="ECO:0000256" key="1">
    <source>
        <dbReference type="ARBA" id="ARBA00003365"/>
    </source>
</evidence>
<comment type="subunit">
    <text evidence="3">Tetramer of two alpha and two beta chains.</text>
</comment>
<evidence type="ECO:0000313" key="10">
    <source>
        <dbReference type="EMBL" id="VAW85108.1"/>
    </source>
</evidence>
<dbReference type="AlphaFoldDB" id="A0A3B0YVT9"/>
<evidence type="ECO:0000256" key="8">
    <source>
        <dbReference type="ARBA" id="ARBA00023239"/>
    </source>
</evidence>